<feature type="compositionally biased region" description="Pro residues" evidence="1">
    <location>
        <begin position="485"/>
        <end position="495"/>
    </location>
</feature>
<name>A0ABQ9YLU1_9EUKA</name>
<feature type="compositionally biased region" description="Basic and acidic residues" evidence="1">
    <location>
        <begin position="237"/>
        <end position="246"/>
    </location>
</feature>
<feature type="compositionally biased region" description="Acidic residues" evidence="1">
    <location>
        <begin position="271"/>
        <end position="280"/>
    </location>
</feature>
<feature type="compositionally biased region" description="Polar residues" evidence="1">
    <location>
        <begin position="574"/>
        <end position="599"/>
    </location>
</feature>
<evidence type="ECO:0000256" key="1">
    <source>
        <dbReference type="SAM" id="MobiDB-lite"/>
    </source>
</evidence>
<feature type="compositionally biased region" description="Polar residues" evidence="1">
    <location>
        <begin position="297"/>
        <end position="307"/>
    </location>
</feature>
<dbReference type="EMBL" id="JARBJD010000001">
    <property type="protein sequence ID" value="KAK2964725.1"/>
    <property type="molecule type" value="Genomic_DNA"/>
</dbReference>
<gene>
    <name evidence="2" type="ORF">BLNAU_25</name>
</gene>
<comment type="caution">
    <text evidence="2">The sequence shown here is derived from an EMBL/GenBank/DDBJ whole genome shotgun (WGS) entry which is preliminary data.</text>
</comment>
<sequence>MLELQGKKFSKSENFTRFFSFSTYRDVFEGDLSKVSLTDILNPWSCEVPGFRSAVEADLINLTTSIVNSIPFHCIPLKLYYPLHFLPNGDDLVTQDSKLDAALNEPDDFTGNHSSCRTFTDCDLANKLIRQALIKRESWRKRQLTTYKLKEETEICHEIEARRFLEPVETIILDSSDSDDAQSATKGPFSNQSPSSVVSPFTIQLEQDDTVSKAHRRTINPSRRKRKTHLSSKKQRRENSKSKQDDLQPPTVPPVSSVEDCEKDTNLVLQDAEEVNDLDIDDKSIEPASEQPKEPSTDTTLSQISQPILKTDTIDIVPSVEDMEDHQPPAKIDEISFETIVVEAQPFYQIVDHEETNSVEDISQNVGLMEIDDVIDFDEQPDPDVIIDLDVVKQDTSIKDQGPVETKEEKEETLPTLKQEQPVPLETIITSLPPSSPLPSSPPPSSPSPSSPSSSSFSPSSPTSSFSPSTSPSPSSPSPSSLSPSSPPPLPSPPKDIPHVINLPPPPRPLDKSQSQNASHFTLKSHELPPPPPPNLAFPSSNTLPQIPDIFTRRHNTEHDIIPFEEDEEKDRPQPTSTPVHTESQNDIASPTKMTTPLTRRQKQAWAHDYPSLSALRSAPPFQTQHLSPSRSKISVPPLFSSQQSQITPTKIPSTLSALQPTHPVLSPTLSPLPQTPPSLSPTQHSLPPFPDHLRPSALSLEQSPHSRQVTPTFSKHTPVTLPKYSPLDPSTNKYPPPLAHFRIDPHQLGPYQFIPVDPPRHPVPKLLPTSPPRDEPSMDARILKDEHSDTHSSLLHPVVSRRLNRKRRSTHSQQKQTISQPTATTKPILSRSSSSESESSMPTFPPTPSLDEDSLLIEPGGHSDDDTDPDIVHRRILLTRDSPWMDRLREGSVPFHEYIEFYRIEFALKRNFTPG</sequence>
<feature type="compositionally biased region" description="Basic residues" evidence="1">
    <location>
        <begin position="213"/>
        <end position="236"/>
    </location>
</feature>
<evidence type="ECO:0000313" key="3">
    <source>
        <dbReference type="Proteomes" id="UP001281761"/>
    </source>
</evidence>
<keyword evidence="3" id="KW-1185">Reference proteome</keyword>
<feature type="compositionally biased region" description="Polar residues" evidence="1">
    <location>
        <begin position="640"/>
        <end position="660"/>
    </location>
</feature>
<organism evidence="2 3">
    <name type="scientific">Blattamonas nauphoetae</name>
    <dbReference type="NCBI Taxonomy" id="2049346"/>
    <lineage>
        <taxon>Eukaryota</taxon>
        <taxon>Metamonada</taxon>
        <taxon>Preaxostyla</taxon>
        <taxon>Oxymonadida</taxon>
        <taxon>Blattamonas</taxon>
    </lineage>
</organism>
<protein>
    <submittedName>
        <fullName evidence="2">Uncharacterized protein</fullName>
    </submittedName>
</protein>
<accession>A0ABQ9YLU1</accession>
<feature type="compositionally biased region" description="Polar residues" evidence="1">
    <location>
        <begin position="812"/>
        <end position="828"/>
    </location>
</feature>
<feature type="region of interest" description="Disordered" evidence="1">
    <location>
        <begin position="397"/>
        <end position="870"/>
    </location>
</feature>
<feature type="compositionally biased region" description="Basic and acidic residues" evidence="1">
    <location>
        <begin position="551"/>
        <end position="562"/>
    </location>
</feature>
<feature type="compositionally biased region" description="Basic and acidic residues" evidence="1">
    <location>
        <begin position="281"/>
        <end position="296"/>
    </location>
</feature>
<evidence type="ECO:0000313" key="2">
    <source>
        <dbReference type="EMBL" id="KAK2964725.1"/>
    </source>
</evidence>
<feature type="compositionally biased region" description="Polar residues" evidence="1">
    <location>
        <begin position="512"/>
        <end position="522"/>
    </location>
</feature>
<dbReference type="Proteomes" id="UP001281761">
    <property type="component" value="Unassembled WGS sequence"/>
</dbReference>
<feature type="compositionally biased region" description="Low complexity" evidence="1">
    <location>
        <begin position="451"/>
        <end position="484"/>
    </location>
</feature>
<feature type="compositionally biased region" description="Polar residues" evidence="1">
    <location>
        <begin position="700"/>
        <end position="718"/>
    </location>
</feature>
<reference evidence="2 3" key="1">
    <citation type="journal article" date="2022" name="bioRxiv">
        <title>Genomics of Preaxostyla Flagellates Illuminates Evolutionary Transitions and the Path Towards Mitochondrial Loss.</title>
        <authorList>
            <person name="Novak L.V.F."/>
            <person name="Treitli S.C."/>
            <person name="Pyrih J."/>
            <person name="Halakuc P."/>
            <person name="Pipaliya S.V."/>
            <person name="Vacek V."/>
            <person name="Brzon O."/>
            <person name="Soukal P."/>
            <person name="Eme L."/>
            <person name="Dacks J.B."/>
            <person name="Karnkowska A."/>
            <person name="Elias M."/>
            <person name="Hampl V."/>
        </authorList>
    </citation>
    <scope>NUCLEOTIDE SEQUENCE [LARGE SCALE GENOMIC DNA]</scope>
    <source>
        <strain evidence="2">NAU3</strain>
        <tissue evidence="2">Gut</tissue>
    </source>
</reference>
<feature type="compositionally biased region" description="Polar residues" evidence="1">
    <location>
        <begin position="621"/>
        <end position="633"/>
    </location>
</feature>
<feature type="compositionally biased region" description="Pro residues" evidence="1">
    <location>
        <begin position="434"/>
        <end position="450"/>
    </location>
</feature>
<proteinExistence type="predicted"/>
<feature type="compositionally biased region" description="Low complexity" evidence="1">
    <location>
        <begin position="831"/>
        <end position="841"/>
    </location>
</feature>
<feature type="region of interest" description="Disordered" evidence="1">
    <location>
        <begin position="177"/>
        <end position="307"/>
    </location>
</feature>
<feature type="compositionally biased region" description="Basic and acidic residues" evidence="1">
    <location>
        <begin position="773"/>
        <end position="791"/>
    </location>
</feature>
<feature type="compositionally biased region" description="Low complexity" evidence="1">
    <location>
        <begin position="661"/>
        <end position="673"/>
    </location>
</feature>
<feature type="compositionally biased region" description="Polar residues" evidence="1">
    <location>
        <begin position="188"/>
        <end position="205"/>
    </location>
</feature>